<dbReference type="Proteomes" id="UP000005436">
    <property type="component" value="Chromosome"/>
</dbReference>
<keyword evidence="3" id="KW-1185">Reference proteome</keyword>
<feature type="region of interest" description="Disordered" evidence="1">
    <location>
        <begin position="1"/>
        <end position="30"/>
    </location>
</feature>
<dbReference type="eggNOG" id="COG2827">
    <property type="taxonomic scope" value="Bacteria"/>
</dbReference>
<protein>
    <submittedName>
        <fullName evidence="2">Uncharacterized protein</fullName>
    </submittedName>
</protein>
<dbReference type="HOGENOM" id="CLU_214542_0_0_10"/>
<evidence type="ECO:0000256" key="1">
    <source>
        <dbReference type="SAM" id="MobiDB-lite"/>
    </source>
</evidence>
<evidence type="ECO:0000313" key="2">
    <source>
        <dbReference type="EMBL" id="AEW22056.1"/>
    </source>
</evidence>
<gene>
    <name evidence="2" type="ordered locus">BFO_0570</name>
</gene>
<sequence>MYRVHGFPNADAPPCHSEHSEESHLEKEKKEIHRFALNDRRNALNDKGSALQ</sequence>
<accession>G8ULX0</accession>
<dbReference type="EMBL" id="CP003191">
    <property type="protein sequence ID" value="AEW22056.1"/>
    <property type="molecule type" value="Genomic_DNA"/>
</dbReference>
<name>G8ULX0_TANFA</name>
<dbReference type="AlphaFoldDB" id="G8ULX0"/>
<dbReference type="STRING" id="203275.BFO_0570"/>
<feature type="compositionally biased region" description="Basic and acidic residues" evidence="1">
    <location>
        <begin position="16"/>
        <end position="30"/>
    </location>
</feature>
<proteinExistence type="predicted"/>
<evidence type="ECO:0000313" key="3">
    <source>
        <dbReference type="Proteomes" id="UP000005436"/>
    </source>
</evidence>
<reference evidence="3" key="1">
    <citation type="submission" date="2011-12" db="EMBL/GenBank/DDBJ databases">
        <title>Complete sequence of Tannerella forsythia ATCC 43037.</title>
        <authorList>
            <person name="Dewhirst F."/>
            <person name="Tanner A."/>
            <person name="Izard J."/>
            <person name="Brinkac L."/>
            <person name="Durkin A.S."/>
            <person name="Hostetler J."/>
            <person name="Shetty J."/>
            <person name="Torralba M."/>
            <person name="Gill S."/>
            <person name="Nelson K."/>
        </authorList>
    </citation>
    <scope>NUCLEOTIDE SEQUENCE [LARGE SCALE GENOMIC DNA]</scope>
    <source>
        <strain evidence="3">ATCC 43037 / JCM 10827 / CCUG 33226 / KCTC 5666 / FDC 338</strain>
    </source>
</reference>
<dbReference type="KEGG" id="tfo:BFO_0570"/>
<organism evidence="2 3">
    <name type="scientific">Tannerella forsythia (strain ATCC 43037 / JCM 10827 / CCUG 21028 A / KCTC 5666 / FDC 338)</name>
    <name type="common">Bacteroides forsythus</name>
    <dbReference type="NCBI Taxonomy" id="203275"/>
    <lineage>
        <taxon>Bacteria</taxon>
        <taxon>Pseudomonadati</taxon>
        <taxon>Bacteroidota</taxon>
        <taxon>Bacteroidia</taxon>
        <taxon>Bacteroidales</taxon>
        <taxon>Tannerellaceae</taxon>
        <taxon>Tannerella</taxon>
    </lineage>
</organism>